<evidence type="ECO:0000256" key="7">
    <source>
        <dbReference type="ARBA" id="ARBA00022859"/>
    </source>
</evidence>
<dbReference type="Pfam" id="PF02014">
    <property type="entry name" value="Reeler"/>
    <property type="match status" value="1"/>
</dbReference>
<keyword evidence="4" id="KW-0929">Antimicrobial</keyword>
<evidence type="ECO:0000256" key="1">
    <source>
        <dbReference type="ARBA" id="ARBA00004613"/>
    </source>
</evidence>
<dbReference type="PANTHER" id="PTHR45828">
    <property type="entry name" value="CYTOCHROME B561/FERRIC REDUCTASE TRANSMEMBRANE"/>
    <property type="match status" value="1"/>
</dbReference>
<dbReference type="OMA" id="AMEDEFH"/>
<dbReference type="GO" id="GO:0042742">
    <property type="term" value="P:defense response to bacterium"/>
    <property type="evidence" value="ECO:0007669"/>
    <property type="project" value="UniProtKB-KW"/>
</dbReference>
<keyword evidence="8" id="KW-0044">Antibiotic</keyword>
<keyword evidence="6 9" id="KW-0732">Signal</keyword>
<dbReference type="InterPro" id="IPR051237">
    <property type="entry name" value="Ferric-chelate_Red/DefProt"/>
</dbReference>
<dbReference type="GO" id="GO:0045087">
    <property type="term" value="P:innate immune response"/>
    <property type="evidence" value="ECO:0007669"/>
    <property type="project" value="UniProtKB-KW"/>
</dbReference>
<comment type="caution">
    <text evidence="11">The sequence shown here is derived from an EMBL/GenBank/DDBJ whole genome shotgun (WGS) entry which is preliminary data.</text>
</comment>
<gene>
    <name evidence="11" type="ORF">TCAL_00677</name>
</gene>
<dbReference type="InterPro" id="IPR042307">
    <property type="entry name" value="Reeler_sf"/>
</dbReference>
<evidence type="ECO:0000256" key="9">
    <source>
        <dbReference type="SAM" id="SignalP"/>
    </source>
</evidence>
<feature type="chain" id="PRO_5022115248" description="Reelin domain-containing protein" evidence="9">
    <location>
        <begin position="23"/>
        <end position="199"/>
    </location>
</feature>
<dbReference type="CDD" id="cd08544">
    <property type="entry name" value="Reeler"/>
    <property type="match status" value="1"/>
</dbReference>
<keyword evidence="7" id="KW-0391">Immunity</keyword>
<evidence type="ECO:0000313" key="11">
    <source>
        <dbReference type="EMBL" id="TRY75900.1"/>
    </source>
</evidence>
<dbReference type="OrthoDB" id="6345793at2759"/>
<evidence type="ECO:0000259" key="10">
    <source>
        <dbReference type="PROSITE" id="PS51019"/>
    </source>
</evidence>
<dbReference type="Proteomes" id="UP000318571">
    <property type="component" value="Chromosome 2"/>
</dbReference>
<evidence type="ECO:0000256" key="3">
    <source>
        <dbReference type="ARBA" id="ARBA00022525"/>
    </source>
</evidence>
<dbReference type="GO" id="GO:0005576">
    <property type="term" value="C:extracellular region"/>
    <property type="evidence" value="ECO:0007669"/>
    <property type="project" value="UniProtKB-SubCell"/>
</dbReference>
<comment type="subcellular location">
    <subcellularLocation>
        <location evidence="1">Secreted</location>
    </subcellularLocation>
</comment>
<evidence type="ECO:0000256" key="4">
    <source>
        <dbReference type="ARBA" id="ARBA00022529"/>
    </source>
</evidence>
<evidence type="ECO:0000256" key="6">
    <source>
        <dbReference type="ARBA" id="ARBA00022729"/>
    </source>
</evidence>
<dbReference type="InterPro" id="IPR002861">
    <property type="entry name" value="Reeler_dom"/>
</dbReference>
<accession>A0A553PE00</accession>
<dbReference type="AlphaFoldDB" id="A0A553PE00"/>
<dbReference type="Gene3D" id="2.60.40.4060">
    <property type="entry name" value="Reeler domain"/>
    <property type="match status" value="1"/>
</dbReference>
<dbReference type="STRING" id="6832.A0A553PE00"/>
<feature type="domain" description="Reelin" evidence="10">
    <location>
        <begin position="17"/>
        <end position="180"/>
    </location>
</feature>
<evidence type="ECO:0000256" key="8">
    <source>
        <dbReference type="ARBA" id="ARBA00023022"/>
    </source>
</evidence>
<keyword evidence="5" id="KW-0399">Innate immunity</keyword>
<sequence length="199" mass="21391">MILSAIPKGLVLALSFFGFTRAYPSGAPVIACQNGIPQHGLAQPQSGRAPYEILVDENGHNHMVEIALRGLNREVFRGFLLRVVSVASGKVLGSLELDPSQSLKGQIIDCASTEDAATHINRSDKDEVKLIWNAPQGFDGQVKVVSTVVQNHQNFWTNVESAPFNVGHSGANDNSNSQVALWPSLSLTCVASAIGHYLF</sequence>
<organism evidence="11 12">
    <name type="scientific">Tigriopus californicus</name>
    <name type="common">Marine copepod</name>
    <dbReference type="NCBI Taxonomy" id="6832"/>
    <lineage>
        <taxon>Eukaryota</taxon>
        <taxon>Metazoa</taxon>
        <taxon>Ecdysozoa</taxon>
        <taxon>Arthropoda</taxon>
        <taxon>Crustacea</taxon>
        <taxon>Multicrustacea</taxon>
        <taxon>Hexanauplia</taxon>
        <taxon>Copepoda</taxon>
        <taxon>Harpacticoida</taxon>
        <taxon>Harpacticidae</taxon>
        <taxon>Tigriopus</taxon>
    </lineage>
</organism>
<protein>
    <recommendedName>
        <fullName evidence="10">Reelin domain-containing protein</fullName>
    </recommendedName>
</protein>
<dbReference type="EMBL" id="VCGU01000005">
    <property type="protein sequence ID" value="TRY75900.1"/>
    <property type="molecule type" value="Genomic_DNA"/>
</dbReference>
<keyword evidence="3" id="KW-0964">Secreted</keyword>
<dbReference type="PROSITE" id="PS51019">
    <property type="entry name" value="REELIN"/>
    <property type="match status" value="1"/>
</dbReference>
<name>A0A553PE00_TIGCA</name>
<proteinExistence type="inferred from homology"/>
<feature type="signal peptide" evidence="9">
    <location>
        <begin position="1"/>
        <end position="22"/>
    </location>
</feature>
<dbReference type="PANTHER" id="PTHR45828:SF9">
    <property type="entry name" value="CELL WALL INTEGRITY AND STRESS RESPONSE COMPONENT 4-LIKE-RELATED"/>
    <property type="match status" value="1"/>
</dbReference>
<comment type="similarity">
    <text evidence="2">Belongs to the insect defense protein family.</text>
</comment>
<evidence type="ECO:0000256" key="5">
    <source>
        <dbReference type="ARBA" id="ARBA00022588"/>
    </source>
</evidence>
<dbReference type="GO" id="GO:0016020">
    <property type="term" value="C:membrane"/>
    <property type="evidence" value="ECO:0007669"/>
    <property type="project" value="TreeGrafter"/>
</dbReference>
<keyword evidence="12" id="KW-1185">Reference proteome</keyword>
<evidence type="ECO:0000313" key="12">
    <source>
        <dbReference type="Proteomes" id="UP000318571"/>
    </source>
</evidence>
<evidence type="ECO:0000256" key="2">
    <source>
        <dbReference type="ARBA" id="ARBA00008501"/>
    </source>
</evidence>
<reference evidence="11 12" key="1">
    <citation type="journal article" date="2018" name="Nat. Ecol. Evol.">
        <title>Genomic signatures of mitonuclear coevolution across populations of Tigriopus californicus.</title>
        <authorList>
            <person name="Barreto F.S."/>
            <person name="Watson E.T."/>
            <person name="Lima T.G."/>
            <person name="Willett C.S."/>
            <person name="Edmands S."/>
            <person name="Li W."/>
            <person name="Burton R.S."/>
        </authorList>
    </citation>
    <scope>NUCLEOTIDE SEQUENCE [LARGE SCALE GENOMIC DNA]</scope>
    <source>
        <strain evidence="11 12">San Diego</strain>
    </source>
</reference>